<gene>
    <name evidence="7" type="primary">rubB</name>
</gene>
<proteinExistence type="predicted"/>
<protein>
    <submittedName>
        <fullName evidence="7">Rubredoxin reductase</fullName>
    </submittedName>
</protein>
<dbReference type="PRINTS" id="PR00411">
    <property type="entry name" value="PNDRDTASEI"/>
</dbReference>
<dbReference type="GO" id="GO:0005737">
    <property type="term" value="C:cytoplasm"/>
    <property type="evidence" value="ECO:0007669"/>
    <property type="project" value="TreeGrafter"/>
</dbReference>
<accession>A0A866W0A7</accession>
<dbReference type="SUPFAM" id="SSF51905">
    <property type="entry name" value="FAD/NAD(P)-binding domain"/>
    <property type="match status" value="2"/>
</dbReference>
<keyword evidence="2" id="KW-0285">Flavoprotein</keyword>
<dbReference type="PANTHER" id="PTHR43557">
    <property type="entry name" value="APOPTOSIS-INDUCING FACTOR 1"/>
    <property type="match status" value="1"/>
</dbReference>
<evidence type="ECO:0000256" key="3">
    <source>
        <dbReference type="ARBA" id="ARBA00022827"/>
    </source>
</evidence>
<keyword evidence="3" id="KW-0274">FAD</keyword>
<evidence type="ECO:0000256" key="1">
    <source>
        <dbReference type="ARBA" id="ARBA00001974"/>
    </source>
</evidence>
<keyword evidence="4" id="KW-0560">Oxidoreductase</keyword>
<dbReference type="InterPro" id="IPR050446">
    <property type="entry name" value="FAD-oxidoreductase/Apoptosis"/>
</dbReference>
<organism evidence="7">
    <name type="scientific">Rhodococcus ruber</name>
    <dbReference type="NCBI Taxonomy" id="1830"/>
    <lineage>
        <taxon>Bacteria</taxon>
        <taxon>Bacillati</taxon>
        <taxon>Actinomycetota</taxon>
        <taxon>Actinomycetes</taxon>
        <taxon>Mycobacteriales</taxon>
        <taxon>Nocardiaceae</taxon>
        <taxon>Rhodococcus</taxon>
    </lineage>
</organism>
<evidence type="ECO:0000256" key="2">
    <source>
        <dbReference type="ARBA" id="ARBA00022630"/>
    </source>
</evidence>
<dbReference type="PRINTS" id="PR00368">
    <property type="entry name" value="FADPNR"/>
</dbReference>
<evidence type="ECO:0000259" key="6">
    <source>
        <dbReference type="Pfam" id="PF14759"/>
    </source>
</evidence>
<feature type="domain" description="Reductase C-terminal" evidence="6">
    <location>
        <begin position="318"/>
        <end position="401"/>
    </location>
</feature>
<dbReference type="Pfam" id="PF07992">
    <property type="entry name" value="Pyr_redox_2"/>
    <property type="match status" value="1"/>
</dbReference>
<dbReference type="InterPro" id="IPR028202">
    <property type="entry name" value="Reductase_C"/>
</dbReference>
<dbReference type="Gene3D" id="3.30.390.30">
    <property type="match status" value="1"/>
</dbReference>
<comment type="cofactor">
    <cofactor evidence="1">
        <name>FAD</name>
        <dbReference type="ChEBI" id="CHEBI:57692"/>
    </cofactor>
</comment>
<name>A0A866W0A7_9NOCA</name>
<dbReference type="SUPFAM" id="SSF55424">
    <property type="entry name" value="FAD/NAD-linked reductases, dimerisation (C-terminal) domain"/>
    <property type="match status" value="1"/>
</dbReference>
<dbReference type="GO" id="GO:0016651">
    <property type="term" value="F:oxidoreductase activity, acting on NAD(P)H"/>
    <property type="evidence" value="ECO:0007669"/>
    <property type="project" value="TreeGrafter"/>
</dbReference>
<dbReference type="InterPro" id="IPR036188">
    <property type="entry name" value="FAD/NAD-bd_sf"/>
</dbReference>
<sequence>MTETIVVVGTGVAGATAAQTLRKEGFAGRVVLIGEEAALPYRRPVLSKDLLAGSITAERAQLEPAGYWADHDIDLRTETRVVELDPLRRRLRLWDNEILDYDAVILATGARARHLDHDGGDRVLSLRTAENVAPLRAAIEAHRSLLVVGAGLIGCEVASTARELGAEVTVLESAPSPLARIVPPAVAEMYVGLHAERDVPVHTGVALRSLTGDDDGVHATAEDGRAWTAGAALVAVGSVPDTALARAAGLTVGDGIVVDEAYRTSAAGVYAAGDAIEQPNPVLGGRHRTENWNSARAQGIAAAKSVLGQPLGAAEVPWGWSNQYGHNLQFAGWSRHDDDYVVRGSIEGRDFTALALRGERLVGAIALGRPKDIRIVRQLVAAGAAVDRGALADESVALGDVAGRRAAATPASL</sequence>
<dbReference type="InterPro" id="IPR016156">
    <property type="entry name" value="FAD/NAD-linked_Rdtase_dimer_sf"/>
</dbReference>
<evidence type="ECO:0000259" key="5">
    <source>
        <dbReference type="Pfam" id="PF07992"/>
    </source>
</evidence>
<dbReference type="Pfam" id="PF14759">
    <property type="entry name" value="Reductase_C"/>
    <property type="match status" value="1"/>
</dbReference>
<feature type="domain" description="FAD/NAD(P)-binding" evidence="5">
    <location>
        <begin position="4"/>
        <end position="299"/>
    </location>
</feature>
<dbReference type="InterPro" id="IPR023753">
    <property type="entry name" value="FAD/NAD-binding_dom"/>
</dbReference>
<dbReference type="PANTHER" id="PTHR43557:SF2">
    <property type="entry name" value="RIESKE DOMAIN-CONTAINING PROTEIN-RELATED"/>
    <property type="match status" value="1"/>
</dbReference>
<dbReference type="AlphaFoldDB" id="A0A866W0A7"/>
<dbReference type="EMBL" id="MT814839">
    <property type="protein sequence ID" value="QOE77427.1"/>
    <property type="molecule type" value="Genomic_DNA"/>
</dbReference>
<evidence type="ECO:0000313" key="7">
    <source>
        <dbReference type="EMBL" id="QOE77427.1"/>
    </source>
</evidence>
<dbReference type="Gene3D" id="3.50.50.60">
    <property type="entry name" value="FAD/NAD(P)-binding domain"/>
    <property type="match status" value="2"/>
</dbReference>
<evidence type="ECO:0000256" key="4">
    <source>
        <dbReference type="ARBA" id="ARBA00023002"/>
    </source>
</evidence>
<reference evidence="7" key="1">
    <citation type="submission" date="2020-07" db="EMBL/GenBank/DDBJ databases">
        <authorList>
            <person name="Chen W."/>
            <person name="Faulkner N."/>
            <person name="Smith C."/>
            <person name="Hyman M."/>
        </authorList>
    </citation>
    <scope>NUCLEOTIDE SEQUENCE</scope>
    <source>
        <strain evidence="7">B276</strain>
    </source>
</reference>